<protein>
    <submittedName>
        <fullName evidence="1">Uncharacterized protein</fullName>
    </submittedName>
</protein>
<gene>
    <name evidence="1" type="ORF">L195_g022523</name>
</gene>
<organism evidence="1 2">
    <name type="scientific">Trifolium pratense</name>
    <name type="common">Red clover</name>
    <dbReference type="NCBI Taxonomy" id="57577"/>
    <lineage>
        <taxon>Eukaryota</taxon>
        <taxon>Viridiplantae</taxon>
        <taxon>Streptophyta</taxon>
        <taxon>Embryophyta</taxon>
        <taxon>Tracheophyta</taxon>
        <taxon>Spermatophyta</taxon>
        <taxon>Magnoliopsida</taxon>
        <taxon>eudicotyledons</taxon>
        <taxon>Gunneridae</taxon>
        <taxon>Pentapetalae</taxon>
        <taxon>rosids</taxon>
        <taxon>fabids</taxon>
        <taxon>Fabales</taxon>
        <taxon>Fabaceae</taxon>
        <taxon>Papilionoideae</taxon>
        <taxon>50 kb inversion clade</taxon>
        <taxon>NPAAA clade</taxon>
        <taxon>Hologalegina</taxon>
        <taxon>IRL clade</taxon>
        <taxon>Trifolieae</taxon>
        <taxon>Trifolium</taxon>
    </lineage>
</organism>
<dbReference type="EMBL" id="ASHM01017559">
    <property type="protein sequence ID" value="PNX99259.1"/>
    <property type="molecule type" value="Genomic_DNA"/>
</dbReference>
<dbReference type="Proteomes" id="UP000236291">
    <property type="component" value="Unassembled WGS sequence"/>
</dbReference>
<sequence length="101" mass="11344">MKYDARAPSYLAANLAQPEVLPTDRFLFRFFVLLSNENATFTILINRSEEVHCLVFNANGEGYLRSILAADARIPVDLLDAIPARIIEDLYLNFVAHVSST</sequence>
<reference evidence="1 2" key="1">
    <citation type="journal article" date="2014" name="Am. J. Bot.">
        <title>Genome assembly and annotation for red clover (Trifolium pratense; Fabaceae).</title>
        <authorList>
            <person name="Istvanek J."/>
            <person name="Jaros M."/>
            <person name="Krenek A."/>
            <person name="Repkova J."/>
        </authorList>
    </citation>
    <scope>NUCLEOTIDE SEQUENCE [LARGE SCALE GENOMIC DNA]</scope>
    <source>
        <strain evidence="2">cv. Tatra</strain>
        <tissue evidence="1">Young leaves</tissue>
    </source>
</reference>
<accession>A0A2K3N8D7</accession>
<proteinExistence type="predicted"/>
<evidence type="ECO:0000313" key="2">
    <source>
        <dbReference type="Proteomes" id="UP000236291"/>
    </source>
</evidence>
<dbReference type="AlphaFoldDB" id="A0A2K3N8D7"/>
<evidence type="ECO:0000313" key="1">
    <source>
        <dbReference type="EMBL" id="PNX99259.1"/>
    </source>
</evidence>
<comment type="caution">
    <text evidence="1">The sequence shown here is derived from an EMBL/GenBank/DDBJ whole genome shotgun (WGS) entry which is preliminary data.</text>
</comment>
<name>A0A2K3N8D7_TRIPR</name>
<reference evidence="1 2" key="2">
    <citation type="journal article" date="2017" name="Front. Plant Sci.">
        <title>Gene Classification and Mining of Molecular Markers Useful in Red Clover (Trifolium pratense) Breeding.</title>
        <authorList>
            <person name="Istvanek J."/>
            <person name="Dluhosova J."/>
            <person name="Dluhos P."/>
            <person name="Patkova L."/>
            <person name="Nedelnik J."/>
            <person name="Repkova J."/>
        </authorList>
    </citation>
    <scope>NUCLEOTIDE SEQUENCE [LARGE SCALE GENOMIC DNA]</scope>
    <source>
        <strain evidence="2">cv. Tatra</strain>
        <tissue evidence="1">Young leaves</tissue>
    </source>
</reference>